<reference evidence="7 8" key="1">
    <citation type="journal article" date="2017" name="Front. Microbiol.">
        <title>Comparative Genomic Analysis of the Class Epsilonproteobacteria and Proposed Reclassification to Epsilonbacteraeota (phyl. nov.).</title>
        <authorList>
            <person name="Waite D.W."/>
            <person name="Vanwonterghem I."/>
            <person name="Rinke C."/>
            <person name="Parks D.H."/>
            <person name="Zhang Y."/>
            <person name="Takai K."/>
            <person name="Sievert S.M."/>
            <person name="Simon J."/>
            <person name="Campbell B.J."/>
            <person name="Hanson T.E."/>
            <person name="Woyke T."/>
            <person name="Klotz M.G."/>
            <person name="Hugenholtz P."/>
        </authorList>
    </citation>
    <scope>NUCLEOTIDE SEQUENCE [LARGE SCALE GENOMIC DNA]</scope>
    <source>
        <strain evidence="7">UBA11420</strain>
    </source>
</reference>
<evidence type="ECO:0000256" key="2">
    <source>
        <dbReference type="ARBA" id="ARBA00022692"/>
    </source>
</evidence>
<dbReference type="InterPro" id="IPR001902">
    <property type="entry name" value="SLC26A/SulP_fam"/>
</dbReference>
<feature type="transmembrane region" description="Helical" evidence="5">
    <location>
        <begin position="56"/>
        <end position="76"/>
    </location>
</feature>
<feature type="transmembrane region" description="Helical" evidence="5">
    <location>
        <begin position="175"/>
        <end position="193"/>
    </location>
</feature>
<evidence type="ECO:0000256" key="4">
    <source>
        <dbReference type="ARBA" id="ARBA00023136"/>
    </source>
</evidence>
<comment type="caution">
    <text evidence="7">The sequence shown here is derived from an EMBL/GenBank/DDBJ whole genome shotgun (WGS) entry which is preliminary data.</text>
</comment>
<evidence type="ECO:0000313" key="7">
    <source>
        <dbReference type="EMBL" id="DAB37066.1"/>
    </source>
</evidence>
<feature type="domain" description="STAS" evidence="6">
    <location>
        <begin position="454"/>
        <end position="557"/>
    </location>
</feature>
<evidence type="ECO:0000256" key="1">
    <source>
        <dbReference type="ARBA" id="ARBA00004141"/>
    </source>
</evidence>
<evidence type="ECO:0000313" key="8">
    <source>
        <dbReference type="Proteomes" id="UP000231638"/>
    </source>
</evidence>
<evidence type="ECO:0000256" key="5">
    <source>
        <dbReference type="SAM" id="Phobius"/>
    </source>
</evidence>
<dbReference type="Pfam" id="PF01740">
    <property type="entry name" value="STAS"/>
    <property type="match status" value="1"/>
</dbReference>
<dbReference type="Gene3D" id="3.30.750.24">
    <property type="entry name" value="STAS domain"/>
    <property type="match status" value="1"/>
</dbReference>
<keyword evidence="2 5" id="KW-0812">Transmembrane</keyword>
<sequence>MNVKNWLPRSYTLLKEGYTFAHFSSDVLAGATVAIIALPLAMAFAIASGVSPERGLFTAIVAGFIISLLGGSRYQIGGPTGAFVVVLYAVILKHGYDGLVIATFLAGGMLVLMGVFKLGNIIKFIPYPVTVGFTSGIALIIFSSQIKDFLGLPIAKMPAEFTDQWVLYSHEVLHVNYYALAIGLISIAMLIKLRHRFPRVPAPMLVIVFASFAVWWFNIPVETIGSKFGSLPSTLPSPSIPAFSLEKIRAVFPDAITIAILGAIESLLSCVVADGMTGDHHHSNKELIAQGIANIGSVLFGGIAATGAIARTATNIKSGAYGPVSGMLHALMLLIFMFLFSKLILLIPLAALAAILVVVAWNMSEFHHFKAIALKSERNDVVVLLMTFFLTVFIDLNTGVQTGIMLAGLLFIKRMIDVTGIIDTKESVVMPFDETDEPIDETDIHAISNKIVPQGVEVYEINGPFFFGVADRLKNILGELEDAPKVFILRMRHVPMIDATGLHALEEFLELCQSNGTVLVLSGVNERIKHKMERLGFDKNVGQENITDHIDTALLRADRLLNQEMPCPTSISK</sequence>
<dbReference type="PROSITE" id="PS50801">
    <property type="entry name" value="STAS"/>
    <property type="match status" value="1"/>
</dbReference>
<feature type="transmembrane region" description="Helical" evidence="5">
    <location>
        <begin position="20"/>
        <end position="44"/>
    </location>
</feature>
<feature type="transmembrane region" description="Helical" evidence="5">
    <location>
        <begin position="382"/>
        <end position="412"/>
    </location>
</feature>
<dbReference type="SUPFAM" id="SSF52091">
    <property type="entry name" value="SpoIIaa-like"/>
    <property type="match status" value="1"/>
</dbReference>
<feature type="transmembrane region" description="Helical" evidence="5">
    <location>
        <begin position="127"/>
        <end position="146"/>
    </location>
</feature>
<dbReference type="EMBL" id="DLUG01000046">
    <property type="protein sequence ID" value="DAB37066.1"/>
    <property type="molecule type" value="Genomic_DNA"/>
</dbReference>
<name>A0A2D3WFM0_9BACT</name>
<dbReference type="PANTHER" id="PTHR11814">
    <property type="entry name" value="SULFATE TRANSPORTER"/>
    <property type="match status" value="1"/>
</dbReference>
<feature type="transmembrane region" description="Helical" evidence="5">
    <location>
        <begin position="287"/>
        <end position="310"/>
    </location>
</feature>
<dbReference type="Proteomes" id="UP000231638">
    <property type="component" value="Unassembled WGS sequence"/>
</dbReference>
<gene>
    <name evidence="7" type="ORF">CFH80_01500</name>
</gene>
<protein>
    <submittedName>
        <fullName evidence="7">Sodium-independent anion transporter</fullName>
    </submittedName>
</protein>
<dbReference type="InterPro" id="IPR036513">
    <property type="entry name" value="STAS_dom_sf"/>
</dbReference>
<evidence type="ECO:0000256" key="3">
    <source>
        <dbReference type="ARBA" id="ARBA00022989"/>
    </source>
</evidence>
<proteinExistence type="predicted"/>
<dbReference type="STRING" id="366522.GCA_001548055_01450"/>
<accession>A0A2D3WFM0</accession>
<dbReference type="Pfam" id="PF00916">
    <property type="entry name" value="Sulfate_transp"/>
    <property type="match status" value="1"/>
</dbReference>
<dbReference type="InterPro" id="IPR011547">
    <property type="entry name" value="SLC26A/SulP_dom"/>
</dbReference>
<dbReference type="GO" id="GO:0055085">
    <property type="term" value="P:transmembrane transport"/>
    <property type="evidence" value="ECO:0007669"/>
    <property type="project" value="InterPro"/>
</dbReference>
<keyword evidence="3 5" id="KW-1133">Transmembrane helix</keyword>
<feature type="transmembrane region" description="Helical" evidence="5">
    <location>
        <begin position="330"/>
        <end position="361"/>
    </location>
</feature>
<comment type="subcellular location">
    <subcellularLocation>
        <location evidence="1">Membrane</location>
        <topology evidence="1">Multi-pass membrane protein</topology>
    </subcellularLocation>
</comment>
<dbReference type="CDD" id="cd07042">
    <property type="entry name" value="STAS_SulP_like_sulfate_transporter"/>
    <property type="match status" value="1"/>
</dbReference>
<dbReference type="InterPro" id="IPR002645">
    <property type="entry name" value="STAS_dom"/>
</dbReference>
<dbReference type="NCBIfam" id="TIGR00815">
    <property type="entry name" value="sulP"/>
    <property type="match status" value="1"/>
</dbReference>
<keyword evidence="4 5" id="KW-0472">Membrane</keyword>
<organism evidence="7 8">
    <name type="scientific">Sulfurospirillum cavolei</name>
    <dbReference type="NCBI Taxonomy" id="366522"/>
    <lineage>
        <taxon>Bacteria</taxon>
        <taxon>Pseudomonadati</taxon>
        <taxon>Campylobacterota</taxon>
        <taxon>Epsilonproteobacteria</taxon>
        <taxon>Campylobacterales</taxon>
        <taxon>Sulfurospirillaceae</taxon>
        <taxon>Sulfurospirillum</taxon>
    </lineage>
</organism>
<feature type="transmembrane region" description="Helical" evidence="5">
    <location>
        <begin position="96"/>
        <end position="115"/>
    </location>
</feature>
<feature type="transmembrane region" description="Helical" evidence="5">
    <location>
        <begin position="200"/>
        <end position="217"/>
    </location>
</feature>
<dbReference type="GO" id="GO:0016020">
    <property type="term" value="C:membrane"/>
    <property type="evidence" value="ECO:0007669"/>
    <property type="project" value="UniProtKB-SubCell"/>
</dbReference>
<evidence type="ECO:0000259" key="6">
    <source>
        <dbReference type="PROSITE" id="PS50801"/>
    </source>
</evidence>
<dbReference type="AlphaFoldDB" id="A0A2D3WFM0"/>